<dbReference type="PaxDb" id="39947-A0A0P0WK61"/>
<gene>
    <name evidence="2" type="ordered locus">Os05g0294800</name>
    <name evidence="2" type="ORF">OSNPB_050294800</name>
</gene>
<evidence type="ECO:0000313" key="3">
    <source>
        <dbReference type="Proteomes" id="UP000059680"/>
    </source>
</evidence>
<feature type="non-terminal residue" evidence="2">
    <location>
        <position position="1"/>
    </location>
</feature>
<evidence type="ECO:0000313" key="2">
    <source>
        <dbReference type="EMBL" id="BAS93178.1"/>
    </source>
</evidence>
<name>A0A0P0WK61_ORYSJ</name>
<reference evidence="2 3" key="3">
    <citation type="journal article" date="2013" name="Rice">
        <title>Improvement of the Oryza sativa Nipponbare reference genome using next generation sequence and optical map data.</title>
        <authorList>
            <person name="Kawahara Y."/>
            <person name="de la Bastide M."/>
            <person name="Hamilton J.P."/>
            <person name="Kanamori H."/>
            <person name="McCombie W.R."/>
            <person name="Ouyang S."/>
            <person name="Schwartz D.C."/>
            <person name="Tanaka T."/>
            <person name="Wu J."/>
            <person name="Zhou S."/>
            <person name="Childs K.L."/>
            <person name="Davidson R.M."/>
            <person name="Lin H."/>
            <person name="Quesada-Ocampo L."/>
            <person name="Vaillancourt B."/>
            <person name="Sakai H."/>
            <person name="Lee S.S."/>
            <person name="Kim J."/>
            <person name="Numa H."/>
            <person name="Itoh T."/>
            <person name="Buell C.R."/>
            <person name="Matsumoto T."/>
        </authorList>
    </citation>
    <scope>NUCLEOTIDE SEQUENCE [LARGE SCALE GENOMIC DNA]</scope>
    <source>
        <strain evidence="3">cv. Nipponbare</strain>
    </source>
</reference>
<protein>
    <submittedName>
        <fullName evidence="2">Os05g0294800 protein</fullName>
    </submittedName>
</protein>
<dbReference type="InParanoid" id="A0A0P0WK61"/>
<reference evidence="2 3" key="2">
    <citation type="journal article" date="2013" name="Plant Cell Physiol.">
        <title>Rice Annotation Project Database (RAP-DB): an integrative and interactive database for rice genomics.</title>
        <authorList>
            <person name="Sakai H."/>
            <person name="Lee S.S."/>
            <person name="Tanaka T."/>
            <person name="Numa H."/>
            <person name="Kim J."/>
            <person name="Kawahara Y."/>
            <person name="Wakimoto H."/>
            <person name="Yang C.C."/>
            <person name="Iwamoto M."/>
            <person name="Abe T."/>
            <person name="Yamada Y."/>
            <person name="Muto A."/>
            <person name="Inokuchi H."/>
            <person name="Ikemura T."/>
            <person name="Matsumoto T."/>
            <person name="Sasaki T."/>
            <person name="Itoh T."/>
        </authorList>
    </citation>
    <scope>NUCLEOTIDE SEQUENCE [LARGE SCALE GENOMIC DNA]</scope>
    <source>
        <strain evidence="3">cv. Nipponbare</strain>
    </source>
</reference>
<reference evidence="3" key="1">
    <citation type="journal article" date="2005" name="Nature">
        <title>The map-based sequence of the rice genome.</title>
        <authorList>
            <consortium name="International rice genome sequencing project (IRGSP)"/>
            <person name="Matsumoto T."/>
            <person name="Wu J."/>
            <person name="Kanamori H."/>
            <person name="Katayose Y."/>
            <person name="Fujisawa M."/>
            <person name="Namiki N."/>
            <person name="Mizuno H."/>
            <person name="Yamamoto K."/>
            <person name="Antonio B.A."/>
            <person name="Baba T."/>
            <person name="Sakata K."/>
            <person name="Nagamura Y."/>
            <person name="Aoki H."/>
            <person name="Arikawa K."/>
            <person name="Arita K."/>
            <person name="Bito T."/>
            <person name="Chiden Y."/>
            <person name="Fujitsuka N."/>
            <person name="Fukunaka R."/>
            <person name="Hamada M."/>
            <person name="Harada C."/>
            <person name="Hayashi A."/>
            <person name="Hijishita S."/>
            <person name="Honda M."/>
            <person name="Hosokawa S."/>
            <person name="Ichikawa Y."/>
            <person name="Idonuma A."/>
            <person name="Iijima M."/>
            <person name="Ikeda M."/>
            <person name="Ikeno M."/>
            <person name="Ito K."/>
            <person name="Ito S."/>
            <person name="Ito T."/>
            <person name="Ito Y."/>
            <person name="Ito Y."/>
            <person name="Iwabuchi A."/>
            <person name="Kamiya K."/>
            <person name="Karasawa W."/>
            <person name="Kurita K."/>
            <person name="Katagiri S."/>
            <person name="Kikuta A."/>
            <person name="Kobayashi H."/>
            <person name="Kobayashi N."/>
            <person name="Machita K."/>
            <person name="Maehara T."/>
            <person name="Masukawa M."/>
            <person name="Mizubayashi T."/>
            <person name="Mukai Y."/>
            <person name="Nagasaki H."/>
            <person name="Nagata Y."/>
            <person name="Naito S."/>
            <person name="Nakashima M."/>
            <person name="Nakama Y."/>
            <person name="Nakamichi Y."/>
            <person name="Nakamura M."/>
            <person name="Meguro A."/>
            <person name="Negishi M."/>
            <person name="Ohta I."/>
            <person name="Ohta T."/>
            <person name="Okamoto M."/>
            <person name="Ono N."/>
            <person name="Saji S."/>
            <person name="Sakaguchi M."/>
            <person name="Sakai K."/>
            <person name="Shibata M."/>
            <person name="Shimokawa T."/>
            <person name="Song J."/>
            <person name="Takazaki Y."/>
            <person name="Terasawa K."/>
            <person name="Tsugane M."/>
            <person name="Tsuji K."/>
            <person name="Ueda S."/>
            <person name="Waki K."/>
            <person name="Yamagata H."/>
            <person name="Yamamoto M."/>
            <person name="Yamamoto S."/>
            <person name="Yamane H."/>
            <person name="Yoshiki S."/>
            <person name="Yoshihara R."/>
            <person name="Yukawa K."/>
            <person name="Zhong H."/>
            <person name="Yano M."/>
            <person name="Yuan Q."/>
            <person name="Ouyang S."/>
            <person name="Liu J."/>
            <person name="Jones K.M."/>
            <person name="Gansberger K."/>
            <person name="Moffat K."/>
            <person name="Hill J."/>
            <person name="Bera J."/>
            <person name="Fadrosh D."/>
            <person name="Jin S."/>
            <person name="Johri S."/>
            <person name="Kim M."/>
            <person name="Overton L."/>
            <person name="Reardon M."/>
            <person name="Tsitrin T."/>
            <person name="Vuong H."/>
            <person name="Weaver B."/>
            <person name="Ciecko A."/>
            <person name="Tallon L."/>
            <person name="Jackson J."/>
            <person name="Pai G."/>
            <person name="Aken S.V."/>
            <person name="Utterback T."/>
            <person name="Reidmuller S."/>
            <person name="Feldblyum T."/>
            <person name="Hsiao J."/>
            <person name="Zismann V."/>
            <person name="Iobst S."/>
            <person name="de Vazeille A.R."/>
            <person name="Buell C.R."/>
            <person name="Ying K."/>
            <person name="Li Y."/>
            <person name="Lu T."/>
            <person name="Huang Y."/>
            <person name="Zhao Q."/>
            <person name="Feng Q."/>
            <person name="Zhang L."/>
            <person name="Zhu J."/>
            <person name="Weng Q."/>
            <person name="Mu J."/>
            <person name="Lu Y."/>
            <person name="Fan D."/>
            <person name="Liu Y."/>
            <person name="Guan J."/>
            <person name="Zhang Y."/>
            <person name="Yu S."/>
            <person name="Liu X."/>
            <person name="Zhang Y."/>
            <person name="Hong G."/>
            <person name="Han B."/>
            <person name="Choisne N."/>
            <person name="Demange N."/>
            <person name="Orjeda G."/>
            <person name="Samain S."/>
            <person name="Cattolico L."/>
            <person name="Pelletier E."/>
            <person name="Couloux A."/>
            <person name="Segurens B."/>
            <person name="Wincker P."/>
            <person name="D'Hont A."/>
            <person name="Scarpelli C."/>
            <person name="Weissenbach J."/>
            <person name="Salanoubat M."/>
            <person name="Quetier F."/>
            <person name="Yu Y."/>
            <person name="Kim H.R."/>
            <person name="Rambo T."/>
            <person name="Currie J."/>
            <person name="Collura K."/>
            <person name="Luo M."/>
            <person name="Yang T."/>
            <person name="Ammiraju J.S.S."/>
            <person name="Engler F."/>
            <person name="Soderlund C."/>
            <person name="Wing R.A."/>
            <person name="Palmer L.E."/>
            <person name="de la Bastide M."/>
            <person name="Spiegel L."/>
            <person name="Nascimento L."/>
            <person name="Zutavern T."/>
            <person name="O'Shaughnessy A."/>
            <person name="Dike S."/>
            <person name="Dedhia N."/>
            <person name="Preston R."/>
            <person name="Balija V."/>
            <person name="McCombie W.R."/>
            <person name="Chow T."/>
            <person name="Chen H."/>
            <person name="Chung M."/>
            <person name="Chen C."/>
            <person name="Shaw J."/>
            <person name="Wu H."/>
            <person name="Hsiao K."/>
            <person name="Chao Y."/>
            <person name="Chu M."/>
            <person name="Cheng C."/>
            <person name="Hour A."/>
            <person name="Lee P."/>
            <person name="Lin S."/>
            <person name="Lin Y."/>
            <person name="Liou J."/>
            <person name="Liu S."/>
            <person name="Hsing Y."/>
            <person name="Raghuvanshi S."/>
            <person name="Mohanty A."/>
            <person name="Bharti A.K."/>
            <person name="Gaur A."/>
            <person name="Gupta V."/>
            <person name="Kumar D."/>
            <person name="Ravi V."/>
            <person name="Vij S."/>
            <person name="Kapur A."/>
            <person name="Khurana P."/>
            <person name="Khurana P."/>
            <person name="Khurana J.P."/>
            <person name="Tyagi A.K."/>
            <person name="Gaikwad K."/>
            <person name="Singh A."/>
            <person name="Dalal V."/>
            <person name="Srivastava S."/>
            <person name="Dixit A."/>
            <person name="Pal A.K."/>
            <person name="Ghazi I.A."/>
            <person name="Yadav M."/>
            <person name="Pandit A."/>
            <person name="Bhargava A."/>
            <person name="Sureshbabu K."/>
            <person name="Batra K."/>
            <person name="Sharma T.R."/>
            <person name="Mohapatra T."/>
            <person name="Singh N.K."/>
            <person name="Messing J."/>
            <person name="Nelson A.B."/>
            <person name="Fuks G."/>
            <person name="Kavchok S."/>
            <person name="Keizer G."/>
            <person name="Linton E."/>
            <person name="Llaca V."/>
            <person name="Song R."/>
            <person name="Tanyolac B."/>
            <person name="Young S."/>
            <person name="Ho-Il K."/>
            <person name="Hahn J.H."/>
            <person name="Sangsakoo G."/>
            <person name="Vanavichit A."/>
            <person name="de Mattos Luiz.A.T."/>
            <person name="Zimmer P.D."/>
            <person name="Malone G."/>
            <person name="Dellagostin O."/>
            <person name="de Oliveira A.C."/>
            <person name="Bevan M."/>
            <person name="Bancroft I."/>
            <person name="Minx P."/>
            <person name="Cordum H."/>
            <person name="Wilson R."/>
            <person name="Cheng Z."/>
            <person name="Jin W."/>
            <person name="Jiang J."/>
            <person name="Leong S.A."/>
            <person name="Iwama H."/>
            <person name="Gojobori T."/>
            <person name="Itoh T."/>
            <person name="Niimura Y."/>
            <person name="Fujii Y."/>
            <person name="Habara T."/>
            <person name="Sakai H."/>
            <person name="Sato Y."/>
            <person name="Wilson G."/>
            <person name="Kumar K."/>
            <person name="McCouch S."/>
            <person name="Juretic N."/>
            <person name="Hoen D."/>
            <person name="Wright S."/>
            <person name="Bruskiewich R."/>
            <person name="Bureau T."/>
            <person name="Miyao A."/>
            <person name="Hirochika H."/>
            <person name="Nishikawa T."/>
            <person name="Kadowaki K."/>
            <person name="Sugiura M."/>
            <person name="Burr B."/>
            <person name="Sasaki T."/>
        </authorList>
    </citation>
    <scope>NUCLEOTIDE SEQUENCE [LARGE SCALE GENOMIC DNA]</scope>
    <source>
        <strain evidence="3">cv. Nipponbare</strain>
    </source>
</reference>
<dbReference type="AlphaFoldDB" id="A0A0P0WK61"/>
<keyword evidence="3" id="KW-1185">Reference proteome</keyword>
<accession>A0A0P0WK61</accession>
<dbReference type="EMBL" id="AP014961">
    <property type="protein sequence ID" value="BAS93178.1"/>
    <property type="molecule type" value="Genomic_DNA"/>
</dbReference>
<evidence type="ECO:0000256" key="1">
    <source>
        <dbReference type="SAM" id="MobiDB-lite"/>
    </source>
</evidence>
<sequence length="137" mass="14620">HIAAPLSRQPPTRAHTHHAPSLPLPPFPAPPPTAAPPPAPLPDRREPPIVLLRQTPTSPHRAASPSHQSSGHLRVPLPRRPGLSIGDLLPSHPQTPPSIPCSPSYPKTLQPLTHIVCRRSASPFVHKESGKGGRDSV</sequence>
<organism evidence="2 3">
    <name type="scientific">Oryza sativa subsp. japonica</name>
    <name type="common">Rice</name>
    <dbReference type="NCBI Taxonomy" id="39947"/>
    <lineage>
        <taxon>Eukaryota</taxon>
        <taxon>Viridiplantae</taxon>
        <taxon>Streptophyta</taxon>
        <taxon>Embryophyta</taxon>
        <taxon>Tracheophyta</taxon>
        <taxon>Spermatophyta</taxon>
        <taxon>Magnoliopsida</taxon>
        <taxon>Liliopsida</taxon>
        <taxon>Poales</taxon>
        <taxon>Poaceae</taxon>
        <taxon>BOP clade</taxon>
        <taxon>Oryzoideae</taxon>
        <taxon>Oryzeae</taxon>
        <taxon>Oryzinae</taxon>
        <taxon>Oryza</taxon>
        <taxon>Oryza sativa</taxon>
    </lineage>
</organism>
<dbReference type="Gramene" id="Os05t0294800-01">
    <property type="protein sequence ID" value="Os05t0294800-01"/>
    <property type="gene ID" value="Os05g0294800"/>
</dbReference>
<dbReference type="Proteomes" id="UP000059680">
    <property type="component" value="Chromosome 5"/>
</dbReference>
<proteinExistence type="predicted"/>
<feature type="compositionally biased region" description="Pro residues" evidence="1">
    <location>
        <begin position="22"/>
        <end position="41"/>
    </location>
</feature>
<feature type="region of interest" description="Disordered" evidence="1">
    <location>
        <begin position="1"/>
        <end position="106"/>
    </location>
</feature>